<dbReference type="InterPro" id="IPR008290">
    <property type="entry name" value="PI3K_Vps34"/>
</dbReference>
<evidence type="ECO:0000259" key="8">
    <source>
        <dbReference type="PROSITE" id="PS50290"/>
    </source>
</evidence>
<sequence length="802" mass="91746">MSKPSGKLAKTSNFESNVKVRLKSFIVDADSGIHFNLYRYFQIPPPKSIISDNDTKISIPLICEAECAIYCNGKSLTCPIILYSTQVKIENHKLPEILPDYNVSRRQFVFNWDRDVEFPIFISELPVDSIIGFKFFAKAFNTDRKFVGQTQLRFFTCSTIPRLRLGFFPLVFDGTRPTKLSKHIRRLYTGKDIEVSTLDSHLQLINSTLHPKDADLFYRSIFTPSEPLKLSKFSQFVHIYIESPCPDPTTIILHTLSAPPRKPPSHLNPSQRLYYDLTHSAVGFKSSSFKDPKATKQLEKIKSYGPFAELQPMDVNCLHNNMRECFKDQALMPALFRAIKWENEDERAKIEKKLIDRETIDVEYALEFFTDLYNIKCVRQFAVRSCRKMSHQQILLYLPQILQATKCQYTEGLDDILVFHALEDPIFASYLYWNAQVEKTAFASLLQKLTTQITGEVKQQLEDEIDLNRRLYDLLQNHPKAPPTVIRDTIRDLLNNDPVHSQLKSFKPTRLPLDPSLFVVGIDVTDVKVFKSKLCPVCLAFKLQKGGIYRVIFKIGDDMRQDQLILQLFEVMDHIFKSASMQLNITAYMTLAFSETFGCCQFIENSRAILDIAKDGMNILQFLANPDGIVDKSKIDIFTESLAAYSVMTYVLKIGDRHDNNILVTKDGRLLHIDYGFILGDVTKPFTPPLKLSKEMIETIGANGMQKLCDWACPAFNSLRKRARLILVLIELMFTAPLECFQNNPKRRLQQVENCLLLKCTEIEASNSLQATFAQSLNSKMQVFWDAVHTVAVSTNGASAEQ</sequence>
<name>A2DKR5_TRIV3</name>
<dbReference type="GO" id="GO:0005777">
    <property type="term" value="C:peroxisome"/>
    <property type="evidence" value="ECO:0000318"/>
    <property type="project" value="GO_Central"/>
</dbReference>
<evidence type="ECO:0000256" key="4">
    <source>
        <dbReference type="ARBA" id="ARBA00022777"/>
    </source>
</evidence>
<dbReference type="SMART" id="SM00146">
    <property type="entry name" value="PI3Kc"/>
    <property type="match status" value="1"/>
</dbReference>
<feature type="domain" description="PI3K/PI4K catalytic" evidence="8">
    <location>
        <begin position="523"/>
        <end position="781"/>
    </location>
</feature>
<dbReference type="EMBL" id="DS113212">
    <property type="protein sequence ID" value="EAY19048.1"/>
    <property type="molecule type" value="Genomic_DNA"/>
</dbReference>
<dbReference type="AlphaFoldDB" id="A2DKR5"/>
<dbReference type="InterPro" id="IPR042236">
    <property type="entry name" value="PI3K_accessory_sf"/>
</dbReference>
<dbReference type="VEuPathDB" id="TrichDB:TVAG_247270"/>
<evidence type="ECO:0000313" key="12">
    <source>
        <dbReference type="Proteomes" id="UP000001542"/>
    </source>
</evidence>
<dbReference type="GO" id="GO:0034272">
    <property type="term" value="C:phosphatidylinositol 3-kinase complex, class III, type II"/>
    <property type="evidence" value="ECO:0000318"/>
    <property type="project" value="GO_Central"/>
</dbReference>
<keyword evidence="2 6" id="KW-0808">Transferase</keyword>
<evidence type="ECO:0000256" key="5">
    <source>
        <dbReference type="ARBA" id="ARBA00022840"/>
    </source>
</evidence>
<evidence type="ECO:0000313" key="11">
    <source>
        <dbReference type="EMBL" id="EAY19048.1"/>
    </source>
</evidence>
<keyword evidence="12" id="KW-1185">Reference proteome</keyword>
<evidence type="ECO:0000256" key="7">
    <source>
        <dbReference type="PROSITE-ProRule" id="PRU00880"/>
    </source>
</evidence>
<dbReference type="Pfam" id="PF00613">
    <property type="entry name" value="PI3Ka"/>
    <property type="match status" value="1"/>
</dbReference>
<dbReference type="InterPro" id="IPR016024">
    <property type="entry name" value="ARM-type_fold"/>
</dbReference>
<dbReference type="FunFam" id="3.30.1010.10:FF:000016">
    <property type="entry name" value="Phosphatidylinositol 3-kinase catalytic subunit type 3"/>
    <property type="match status" value="1"/>
</dbReference>
<dbReference type="VEuPathDB" id="TrichDB:TVAGG3_0560600"/>
<dbReference type="GO" id="GO:0005737">
    <property type="term" value="C:cytoplasm"/>
    <property type="evidence" value="ECO:0000318"/>
    <property type="project" value="GO_Central"/>
</dbReference>
<dbReference type="FunCoup" id="A2DKR5">
    <property type="interactions" value="615"/>
</dbReference>
<evidence type="ECO:0000256" key="2">
    <source>
        <dbReference type="ARBA" id="ARBA00022679"/>
    </source>
</evidence>
<dbReference type="InterPro" id="IPR002420">
    <property type="entry name" value="PI3K-type_C2_dom"/>
</dbReference>
<dbReference type="FunFam" id="1.25.40.70:FF:000035">
    <property type="entry name" value="Phosphatidylinositol 3-and 4-kinase family protein"/>
    <property type="match status" value="1"/>
</dbReference>
<dbReference type="Gene3D" id="1.25.40.70">
    <property type="entry name" value="Phosphatidylinositol 3-kinase, accessory domain (PIK)"/>
    <property type="match status" value="1"/>
</dbReference>
<dbReference type="PROSITE" id="PS50290">
    <property type="entry name" value="PI3_4_KINASE_3"/>
    <property type="match status" value="1"/>
</dbReference>
<dbReference type="PANTHER" id="PTHR10048">
    <property type="entry name" value="PHOSPHATIDYLINOSITOL KINASE"/>
    <property type="match status" value="1"/>
</dbReference>
<dbReference type="PROSITE" id="PS51547">
    <property type="entry name" value="C2_PI3K"/>
    <property type="match status" value="1"/>
</dbReference>
<dbReference type="GO" id="GO:0000407">
    <property type="term" value="C:phagophore assembly site"/>
    <property type="evidence" value="ECO:0000318"/>
    <property type="project" value="GO_Central"/>
</dbReference>
<dbReference type="PIRSF" id="PIRSF000587">
    <property type="entry name" value="PI3K_Vps34"/>
    <property type="match status" value="1"/>
</dbReference>
<accession>A2DKR5</accession>
<dbReference type="InterPro" id="IPR015433">
    <property type="entry name" value="PI3/4_kinase"/>
</dbReference>
<dbReference type="GO" id="GO:0034271">
    <property type="term" value="C:phosphatidylinositol 3-kinase complex, class III, type I"/>
    <property type="evidence" value="ECO:0000318"/>
    <property type="project" value="GO_Central"/>
</dbReference>
<keyword evidence="5 6" id="KW-0067">ATP-binding</keyword>
<dbReference type="InterPro" id="IPR036940">
    <property type="entry name" value="PI3/4_kinase_cat_sf"/>
</dbReference>
<dbReference type="GO" id="GO:0048015">
    <property type="term" value="P:phosphatidylinositol-mediated signaling"/>
    <property type="evidence" value="ECO:0000318"/>
    <property type="project" value="GO_Central"/>
</dbReference>
<dbReference type="InterPro" id="IPR011009">
    <property type="entry name" value="Kinase-like_dom_sf"/>
</dbReference>
<dbReference type="FunFam" id="1.10.1070.11:FF:000068">
    <property type="entry name" value="Phosphatidylinositol 3-and 4-kinase family protein"/>
    <property type="match status" value="1"/>
</dbReference>
<dbReference type="SUPFAM" id="SSF48371">
    <property type="entry name" value="ARM repeat"/>
    <property type="match status" value="1"/>
</dbReference>
<dbReference type="GO" id="GO:0005768">
    <property type="term" value="C:endosome"/>
    <property type="evidence" value="ECO:0000318"/>
    <property type="project" value="GO_Central"/>
</dbReference>
<evidence type="ECO:0000256" key="6">
    <source>
        <dbReference type="PIRNR" id="PIRNR000587"/>
    </source>
</evidence>
<dbReference type="PROSITE" id="PS51545">
    <property type="entry name" value="PIK_HELICAL"/>
    <property type="match status" value="1"/>
</dbReference>
<keyword evidence="3 6" id="KW-0547">Nucleotide-binding</keyword>
<dbReference type="SUPFAM" id="SSF56112">
    <property type="entry name" value="Protein kinase-like (PK-like)"/>
    <property type="match status" value="1"/>
</dbReference>
<dbReference type="GO" id="GO:0036092">
    <property type="term" value="P:phosphatidylinositol-3-phosphate biosynthetic process"/>
    <property type="evidence" value="ECO:0000318"/>
    <property type="project" value="GO_Central"/>
</dbReference>
<organism evidence="11 12">
    <name type="scientific">Trichomonas vaginalis (strain ATCC PRA-98 / G3)</name>
    <dbReference type="NCBI Taxonomy" id="412133"/>
    <lineage>
        <taxon>Eukaryota</taxon>
        <taxon>Metamonada</taxon>
        <taxon>Parabasalia</taxon>
        <taxon>Trichomonadida</taxon>
        <taxon>Trichomonadidae</taxon>
        <taxon>Trichomonas</taxon>
    </lineage>
</organism>
<dbReference type="Gene3D" id="3.30.1010.10">
    <property type="entry name" value="Phosphatidylinositol 3-kinase Catalytic Subunit, Chain A, domain 4"/>
    <property type="match status" value="1"/>
</dbReference>
<dbReference type="GO" id="GO:0000425">
    <property type="term" value="P:pexophagy"/>
    <property type="evidence" value="ECO:0000318"/>
    <property type="project" value="GO_Central"/>
</dbReference>
<dbReference type="GO" id="GO:0000045">
    <property type="term" value="P:autophagosome assembly"/>
    <property type="evidence" value="ECO:0000318"/>
    <property type="project" value="GO_Central"/>
</dbReference>
<dbReference type="InParanoid" id="A2DKR5"/>
<protein>
    <recommendedName>
        <fullName evidence="1">phosphatidylinositol 3-kinase</fullName>
        <ecNumber evidence="1">2.7.1.137</ecNumber>
    </recommendedName>
</protein>
<keyword evidence="4 6" id="KW-0418">Kinase</keyword>
<dbReference type="RefSeq" id="XP_001580034.1">
    <property type="nucleotide sequence ID" value="XM_001579984.1"/>
</dbReference>
<dbReference type="GO" id="GO:0006897">
    <property type="term" value="P:endocytosis"/>
    <property type="evidence" value="ECO:0000318"/>
    <property type="project" value="GO_Central"/>
</dbReference>
<reference evidence="11" key="2">
    <citation type="journal article" date="2007" name="Science">
        <title>Draft genome sequence of the sexually transmitted pathogen Trichomonas vaginalis.</title>
        <authorList>
            <person name="Carlton J.M."/>
            <person name="Hirt R.P."/>
            <person name="Silva J.C."/>
            <person name="Delcher A.L."/>
            <person name="Schatz M."/>
            <person name="Zhao Q."/>
            <person name="Wortman J.R."/>
            <person name="Bidwell S.L."/>
            <person name="Alsmark U.C.M."/>
            <person name="Besteiro S."/>
            <person name="Sicheritz-Ponten T."/>
            <person name="Noel C.J."/>
            <person name="Dacks J.B."/>
            <person name="Foster P.G."/>
            <person name="Simillion C."/>
            <person name="Van de Peer Y."/>
            <person name="Miranda-Saavedra D."/>
            <person name="Barton G.J."/>
            <person name="Westrop G.D."/>
            <person name="Mueller S."/>
            <person name="Dessi D."/>
            <person name="Fiori P.L."/>
            <person name="Ren Q."/>
            <person name="Paulsen I."/>
            <person name="Zhang H."/>
            <person name="Bastida-Corcuera F.D."/>
            <person name="Simoes-Barbosa A."/>
            <person name="Brown M.T."/>
            <person name="Hayes R.D."/>
            <person name="Mukherjee M."/>
            <person name="Okumura C.Y."/>
            <person name="Schneider R."/>
            <person name="Smith A.J."/>
            <person name="Vanacova S."/>
            <person name="Villalvazo M."/>
            <person name="Haas B.J."/>
            <person name="Pertea M."/>
            <person name="Feldblyum T.V."/>
            <person name="Utterback T.R."/>
            <person name="Shu C.L."/>
            <person name="Osoegawa K."/>
            <person name="de Jong P.J."/>
            <person name="Hrdy I."/>
            <person name="Horvathova L."/>
            <person name="Zubacova Z."/>
            <person name="Dolezal P."/>
            <person name="Malik S.B."/>
            <person name="Logsdon J.M. Jr."/>
            <person name="Henze K."/>
            <person name="Gupta A."/>
            <person name="Wang C.C."/>
            <person name="Dunne R.L."/>
            <person name="Upcroft J.A."/>
            <person name="Upcroft P."/>
            <person name="White O."/>
            <person name="Salzberg S.L."/>
            <person name="Tang P."/>
            <person name="Chiu C.-H."/>
            <person name="Lee Y.-S."/>
            <person name="Embley T.M."/>
            <person name="Coombs G.H."/>
            <person name="Mottram J.C."/>
            <person name="Tachezy J."/>
            <person name="Fraser-Liggett C.M."/>
            <person name="Johnson P.J."/>
        </authorList>
    </citation>
    <scope>NUCLEOTIDE SEQUENCE [LARGE SCALE GENOMIC DNA]</scope>
    <source>
        <strain evidence="11">G3</strain>
    </source>
</reference>
<dbReference type="eggNOG" id="KOG0906">
    <property type="taxonomic scope" value="Eukaryota"/>
</dbReference>
<dbReference type="STRING" id="5722.A2DKR5"/>
<dbReference type="SMART" id="SM00145">
    <property type="entry name" value="PI3Ka"/>
    <property type="match status" value="1"/>
</dbReference>
<dbReference type="Proteomes" id="UP000001542">
    <property type="component" value="Unassembled WGS sequence"/>
</dbReference>
<proteinExistence type="inferred from homology"/>
<dbReference type="GO" id="GO:0016020">
    <property type="term" value="C:membrane"/>
    <property type="evidence" value="ECO:0000318"/>
    <property type="project" value="GO_Central"/>
</dbReference>
<dbReference type="Gene3D" id="1.10.1070.11">
    <property type="entry name" value="Phosphatidylinositol 3-/4-kinase, catalytic domain"/>
    <property type="match status" value="1"/>
</dbReference>
<evidence type="ECO:0000259" key="9">
    <source>
        <dbReference type="PROSITE" id="PS51545"/>
    </source>
</evidence>
<dbReference type="EC" id="2.7.1.137" evidence="1"/>
<feature type="domain" description="C2 PI3K-type" evidence="10">
    <location>
        <begin position="37"/>
        <end position="212"/>
    </location>
</feature>
<dbReference type="KEGG" id="tva:5464567"/>
<dbReference type="GO" id="GO:0016303">
    <property type="term" value="F:1-phosphatidylinositol-3-kinase activity"/>
    <property type="evidence" value="ECO:0000318"/>
    <property type="project" value="GO_Central"/>
</dbReference>
<gene>
    <name evidence="11" type="ORF">TVAG_247270</name>
</gene>
<evidence type="ECO:0000256" key="3">
    <source>
        <dbReference type="ARBA" id="ARBA00022741"/>
    </source>
</evidence>
<dbReference type="PROSITE" id="PS00915">
    <property type="entry name" value="PI3_4_KINASE_1"/>
    <property type="match status" value="1"/>
</dbReference>
<evidence type="ECO:0000256" key="1">
    <source>
        <dbReference type="ARBA" id="ARBA00012073"/>
    </source>
</evidence>
<evidence type="ECO:0000259" key="10">
    <source>
        <dbReference type="PROSITE" id="PS51547"/>
    </source>
</evidence>
<comment type="similarity">
    <text evidence="6 7">Belongs to the PI3/PI4-kinase family.</text>
</comment>
<dbReference type="InterPro" id="IPR057756">
    <property type="entry name" value="PI3-kinase_type3/VPS34_cat"/>
</dbReference>
<dbReference type="GO" id="GO:0005524">
    <property type="term" value="F:ATP binding"/>
    <property type="evidence" value="ECO:0007669"/>
    <property type="project" value="UniProtKB-UniRule"/>
</dbReference>
<feature type="domain" description="PIK helical" evidence="9">
    <location>
        <begin position="284"/>
        <end position="459"/>
    </location>
</feature>
<dbReference type="Pfam" id="PF00454">
    <property type="entry name" value="PI3_PI4_kinase"/>
    <property type="match status" value="1"/>
</dbReference>
<dbReference type="CDD" id="cd00896">
    <property type="entry name" value="PI3Kc_III"/>
    <property type="match status" value="1"/>
</dbReference>
<dbReference type="InterPro" id="IPR018936">
    <property type="entry name" value="PI3/4_kinase_CS"/>
</dbReference>
<dbReference type="PANTHER" id="PTHR10048:SF7">
    <property type="entry name" value="PHOSPHATIDYLINOSITOL 3-KINASE CATALYTIC SUBUNIT TYPE 3"/>
    <property type="match status" value="1"/>
</dbReference>
<dbReference type="InterPro" id="IPR001263">
    <property type="entry name" value="PI3K_accessory_dom"/>
</dbReference>
<dbReference type="PROSITE" id="PS00916">
    <property type="entry name" value="PI3_4_KINASE_2"/>
    <property type="match status" value="1"/>
</dbReference>
<reference evidence="11" key="1">
    <citation type="submission" date="2006-10" db="EMBL/GenBank/DDBJ databases">
        <authorList>
            <person name="Amadeo P."/>
            <person name="Zhao Q."/>
            <person name="Wortman J."/>
            <person name="Fraser-Liggett C."/>
            <person name="Carlton J."/>
        </authorList>
    </citation>
    <scope>NUCLEOTIDE SEQUENCE</scope>
    <source>
        <strain evidence="11">G3</strain>
    </source>
</reference>
<dbReference type="OrthoDB" id="67688at2759"/>
<dbReference type="SMR" id="A2DKR5"/>
<dbReference type="InterPro" id="IPR000403">
    <property type="entry name" value="PI3/4_kinase_cat_dom"/>
</dbReference>